<keyword evidence="2" id="KW-0808">Transferase</keyword>
<name>A0A6A7BTB3_9PEZI</name>
<organism evidence="2 3">
    <name type="scientific">Piedraia hortae CBS 480.64</name>
    <dbReference type="NCBI Taxonomy" id="1314780"/>
    <lineage>
        <taxon>Eukaryota</taxon>
        <taxon>Fungi</taxon>
        <taxon>Dikarya</taxon>
        <taxon>Ascomycota</taxon>
        <taxon>Pezizomycotina</taxon>
        <taxon>Dothideomycetes</taxon>
        <taxon>Dothideomycetidae</taxon>
        <taxon>Capnodiales</taxon>
        <taxon>Piedraiaceae</taxon>
        <taxon>Piedraia</taxon>
    </lineage>
</organism>
<keyword evidence="1" id="KW-1133">Transmembrane helix</keyword>
<dbReference type="GO" id="GO:0016740">
    <property type="term" value="F:transferase activity"/>
    <property type="evidence" value="ECO:0007669"/>
    <property type="project" value="UniProtKB-KW"/>
</dbReference>
<gene>
    <name evidence="2" type="ORF">K470DRAFT_222294</name>
</gene>
<dbReference type="AlphaFoldDB" id="A0A6A7BTB3"/>
<dbReference type="SUPFAM" id="SSF53448">
    <property type="entry name" value="Nucleotide-diphospho-sugar transferases"/>
    <property type="match status" value="1"/>
</dbReference>
<protein>
    <submittedName>
        <fullName evidence="2">Glycosyltransferase family 8 protein</fullName>
    </submittedName>
</protein>
<evidence type="ECO:0000256" key="1">
    <source>
        <dbReference type="SAM" id="Phobius"/>
    </source>
</evidence>
<dbReference type="PANTHER" id="PTHR11183">
    <property type="entry name" value="GLYCOGENIN SUBFAMILY MEMBER"/>
    <property type="match status" value="1"/>
</dbReference>
<dbReference type="EMBL" id="MU006022">
    <property type="protein sequence ID" value="KAF2857955.1"/>
    <property type="molecule type" value="Genomic_DNA"/>
</dbReference>
<accession>A0A6A7BTB3</accession>
<keyword evidence="1" id="KW-0472">Membrane</keyword>
<reference evidence="2" key="1">
    <citation type="journal article" date="2020" name="Stud. Mycol.">
        <title>101 Dothideomycetes genomes: a test case for predicting lifestyles and emergence of pathogens.</title>
        <authorList>
            <person name="Haridas S."/>
            <person name="Albert R."/>
            <person name="Binder M."/>
            <person name="Bloem J."/>
            <person name="Labutti K."/>
            <person name="Salamov A."/>
            <person name="Andreopoulos B."/>
            <person name="Baker S."/>
            <person name="Barry K."/>
            <person name="Bills G."/>
            <person name="Bluhm B."/>
            <person name="Cannon C."/>
            <person name="Castanera R."/>
            <person name="Culley D."/>
            <person name="Daum C."/>
            <person name="Ezra D."/>
            <person name="Gonzalez J."/>
            <person name="Henrissat B."/>
            <person name="Kuo A."/>
            <person name="Liang C."/>
            <person name="Lipzen A."/>
            <person name="Lutzoni F."/>
            <person name="Magnuson J."/>
            <person name="Mondo S."/>
            <person name="Nolan M."/>
            <person name="Ohm R."/>
            <person name="Pangilinan J."/>
            <person name="Park H.-J."/>
            <person name="Ramirez L."/>
            <person name="Alfaro M."/>
            <person name="Sun H."/>
            <person name="Tritt A."/>
            <person name="Yoshinaga Y."/>
            <person name="Zwiers L.-H."/>
            <person name="Turgeon B."/>
            <person name="Goodwin S."/>
            <person name="Spatafora J."/>
            <person name="Crous P."/>
            <person name="Grigoriev I."/>
        </authorList>
    </citation>
    <scope>NUCLEOTIDE SEQUENCE</scope>
    <source>
        <strain evidence="2">CBS 480.64</strain>
    </source>
</reference>
<dbReference type="Gene3D" id="3.90.550.10">
    <property type="entry name" value="Spore Coat Polysaccharide Biosynthesis Protein SpsA, Chain A"/>
    <property type="match status" value="1"/>
</dbReference>
<evidence type="ECO:0000313" key="3">
    <source>
        <dbReference type="Proteomes" id="UP000799421"/>
    </source>
</evidence>
<keyword evidence="1" id="KW-0812">Transmembrane</keyword>
<dbReference type="OrthoDB" id="2014201at2759"/>
<evidence type="ECO:0000313" key="2">
    <source>
        <dbReference type="EMBL" id="KAF2857955.1"/>
    </source>
</evidence>
<dbReference type="InterPro" id="IPR050587">
    <property type="entry name" value="GNT1/Glycosyltrans_8"/>
</dbReference>
<dbReference type="InterPro" id="IPR029044">
    <property type="entry name" value="Nucleotide-diphossugar_trans"/>
</dbReference>
<feature type="transmembrane region" description="Helical" evidence="1">
    <location>
        <begin position="16"/>
        <end position="32"/>
    </location>
</feature>
<dbReference type="Proteomes" id="UP000799421">
    <property type="component" value="Unassembled WGS sequence"/>
</dbReference>
<keyword evidence="3" id="KW-1185">Reference proteome</keyword>
<proteinExistence type="predicted"/>
<sequence>MPVRPTASSGRRWKNYWPWVALLFVVLLWRSWPTASKVERSKHAYVLYATDETNLCNAYMVFEALHRTGSRADRVLLHNPQWATRAQGGSDRWSELLTRAQKRFGVKLRPVRMLDERGEATVPPPGDEATWDTSMTKLRAFELVEYERVLHLDSDILLQAHLDDLFLLPPARIAMPRAYWTTDRPPGEWPLTSLLMLLQPSRAEFAGLLETLRAWRSDERINTTKHYDMELLNHRFAASALVLPHRPYALLTAEFRRADHAPYLGLVGAAGAAATQEQWDARAVLNEARIVHFSDWPLPKPWIMWPHDGLMKMQPNCTRPPCRDREIWKTLYDTFRRHRKEQCGLLSMTAPNWKSWKAKVGGGNV</sequence>